<dbReference type="AlphaFoldDB" id="A0A9D4JE40"/>
<sequence>MTEPAMTFLTAEEVAGYVCINYVGKKLDGFEKKLDSFESEVRSVEKQLRRLVACEVLEAVSGDVTVPDAFDVNDAPVSACDVNDNSVVSLSDAVCHDVVSTLVKAVQLLLSLPVTRTPAQKNLIASNNPPVVSCPATTHPSVINNPPVPLPPTTQKLSTPNKRDVLTKLPKTLQYDCGSN</sequence>
<keyword evidence="2" id="KW-1185">Reference proteome</keyword>
<dbReference type="EMBL" id="JAIWYP010000006">
    <property type="protein sequence ID" value="KAH3804442.1"/>
    <property type="molecule type" value="Genomic_DNA"/>
</dbReference>
<accession>A0A9D4JE40</accession>
<proteinExistence type="predicted"/>
<protein>
    <submittedName>
        <fullName evidence="1">Uncharacterized protein</fullName>
    </submittedName>
</protein>
<comment type="caution">
    <text evidence="1">The sequence shown here is derived from an EMBL/GenBank/DDBJ whole genome shotgun (WGS) entry which is preliminary data.</text>
</comment>
<organism evidence="1 2">
    <name type="scientific">Dreissena polymorpha</name>
    <name type="common">Zebra mussel</name>
    <name type="synonym">Mytilus polymorpha</name>
    <dbReference type="NCBI Taxonomy" id="45954"/>
    <lineage>
        <taxon>Eukaryota</taxon>
        <taxon>Metazoa</taxon>
        <taxon>Spiralia</taxon>
        <taxon>Lophotrochozoa</taxon>
        <taxon>Mollusca</taxon>
        <taxon>Bivalvia</taxon>
        <taxon>Autobranchia</taxon>
        <taxon>Heteroconchia</taxon>
        <taxon>Euheterodonta</taxon>
        <taxon>Imparidentia</taxon>
        <taxon>Neoheterodontei</taxon>
        <taxon>Myida</taxon>
        <taxon>Dreissenoidea</taxon>
        <taxon>Dreissenidae</taxon>
        <taxon>Dreissena</taxon>
    </lineage>
</organism>
<evidence type="ECO:0000313" key="2">
    <source>
        <dbReference type="Proteomes" id="UP000828390"/>
    </source>
</evidence>
<evidence type="ECO:0000313" key="1">
    <source>
        <dbReference type="EMBL" id="KAH3804442.1"/>
    </source>
</evidence>
<reference evidence="1" key="2">
    <citation type="submission" date="2020-11" db="EMBL/GenBank/DDBJ databases">
        <authorList>
            <person name="McCartney M.A."/>
            <person name="Auch B."/>
            <person name="Kono T."/>
            <person name="Mallez S."/>
            <person name="Becker A."/>
            <person name="Gohl D.M."/>
            <person name="Silverstein K.A.T."/>
            <person name="Koren S."/>
            <person name="Bechman K.B."/>
            <person name="Herman A."/>
            <person name="Abrahante J.E."/>
            <person name="Garbe J."/>
        </authorList>
    </citation>
    <scope>NUCLEOTIDE SEQUENCE</scope>
    <source>
        <strain evidence="1">Duluth1</strain>
        <tissue evidence="1">Whole animal</tissue>
    </source>
</reference>
<name>A0A9D4JE40_DREPO</name>
<dbReference type="Proteomes" id="UP000828390">
    <property type="component" value="Unassembled WGS sequence"/>
</dbReference>
<reference evidence="1" key="1">
    <citation type="journal article" date="2019" name="bioRxiv">
        <title>The Genome of the Zebra Mussel, Dreissena polymorpha: A Resource for Invasive Species Research.</title>
        <authorList>
            <person name="McCartney M.A."/>
            <person name="Auch B."/>
            <person name="Kono T."/>
            <person name="Mallez S."/>
            <person name="Zhang Y."/>
            <person name="Obille A."/>
            <person name="Becker A."/>
            <person name="Abrahante J.E."/>
            <person name="Garbe J."/>
            <person name="Badalamenti J.P."/>
            <person name="Herman A."/>
            <person name="Mangelson H."/>
            <person name="Liachko I."/>
            <person name="Sullivan S."/>
            <person name="Sone E.D."/>
            <person name="Koren S."/>
            <person name="Silverstein K.A.T."/>
            <person name="Beckman K.B."/>
            <person name="Gohl D.M."/>
        </authorList>
    </citation>
    <scope>NUCLEOTIDE SEQUENCE</scope>
    <source>
        <strain evidence="1">Duluth1</strain>
        <tissue evidence="1">Whole animal</tissue>
    </source>
</reference>
<gene>
    <name evidence="1" type="ORF">DPMN_132727</name>
</gene>